<feature type="compositionally biased region" description="Polar residues" evidence="1">
    <location>
        <begin position="15"/>
        <end position="26"/>
    </location>
</feature>
<name>D2HHJ4_AILME</name>
<dbReference type="InParanoid" id="D2HHJ4"/>
<proteinExistence type="predicted"/>
<sequence length="26" mass="2786">RGLHKKPSHGGVNSFGLNESSFCVMP</sequence>
<protein>
    <submittedName>
        <fullName evidence="2">Uncharacterized protein</fullName>
    </submittedName>
</protein>
<evidence type="ECO:0000313" key="2">
    <source>
        <dbReference type="EMBL" id="EFB16065.1"/>
    </source>
</evidence>
<reference evidence="2" key="1">
    <citation type="journal article" date="2010" name="Nature">
        <title>The sequence and de novo assembly of the giant panda genome.</title>
        <authorList>
            <person name="Li R."/>
            <person name="Fan W."/>
            <person name="Tian G."/>
            <person name="Zhu H."/>
            <person name="He L."/>
            <person name="Cai J."/>
            <person name="Huang Q."/>
            <person name="Cai Q."/>
            <person name="Li B."/>
            <person name="Bai Y."/>
            <person name="Zhang Z."/>
            <person name="Zhang Y."/>
            <person name="Wang W."/>
            <person name="Li J."/>
            <person name="Wei F."/>
            <person name="Li H."/>
            <person name="Jian M."/>
            <person name="Li J."/>
            <person name="Zhang Z."/>
            <person name="Nielsen R."/>
            <person name="Li D."/>
            <person name="Gu W."/>
            <person name="Yang Z."/>
            <person name="Xuan Z."/>
            <person name="Ryder O.A."/>
            <person name="Leung F.C."/>
            <person name="Zhou Y."/>
            <person name="Cao J."/>
            <person name="Sun X."/>
            <person name="Fu Y."/>
            <person name="Fang X."/>
            <person name="Guo X."/>
            <person name="Wang B."/>
            <person name="Hou R."/>
            <person name="Shen F."/>
            <person name="Mu B."/>
            <person name="Ni P."/>
            <person name="Lin R."/>
            <person name="Qian W."/>
            <person name="Wang G."/>
            <person name="Yu C."/>
            <person name="Nie W."/>
            <person name="Wang J."/>
            <person name="Wu Z."/>
            <person name="Liang H."/>
            <person name="Min J."/>
            <person name="Wu Q."/>
            <person name="Cheng S."/>
            <person name="Ruan J."/>
            <person name="Wang M."/>
            <person name="Shi Z."/>
            <person name="Wen M."/>
            <person name="Liu B."/>
            <person name="Ren X."/>
            <person name="Zheng H."/>
            <person name="Dong D."/>
            <person name="Cook K."/>
            <person name="Shan G."/>
            <person name="Zhang H."/>
            <person name="Kosiol C."/>
            <person name="Xie X."/>
            <person name="Lu Z."/>
            <person name="Zheng H."/>
            <person name="Li Y."/>
            <person name="Steiner C.C."/>
            <person name="Lam T.T."/>
            <person name="Lin S."/>
            <person name="Zhang Q."/>
            <person name="Li G."/>
            <person name="Tian J."/>
            <person name="Gong T."/>
            <person name="Liu H."/>
            <person name="Zhang D."/>
            <person name="Fang L."/>
            <person name="Ye C."/>
            <person name="Zhang J."/>
            <person name="Hu W."/>
            <person name="Xu A."/>
            <person name="Ren Y."/>
            <person name="Zhang G."/>
            <person name="Bruford M.W."/>
            <person name="Li Q."/>
            <person name="Ma L."/>
            <person name="Guo Y."/>
            <person name="An N."/>
            <person name="Hu Y."/>
            <person name="Zheng Y."/>
            <person name="Shi Y."/>
            <person name="Li Z."/>
            <person name="Liu Q."/>
            <person name="Chen Y."/>
            <person name="Zhao J."/>
            <person name="Qu N."/>
            <person name="Zhao S."/>
            <person name="Tian F."/>
            <person name="Wang X."/>
            <person name="Wang H."/>
            <person name="Xu L."/>
            <person name="Liu X."/>
            <person name="Vinar T."/>
            <person name="Wang Y."/>
            <person name="Lam T.W."/>
            <person name="Yiu S.M."/>
            <person name="Liu S."/>
            <person name="Zhang H."/>
            <person name="Li D."/>
            <person name="Huang Y."/>
            <person name="Wang X."/>
            <person name="Yang G."/>
            <person name="Jiang Z."/>
            <person name="Wang J."/>
            <person name="Qin N."/>
            <person name="Li L."/>
            <person name="Li J."/>
            <person name="Bolund L."/>
            <person name="Kristiansen K."/>
            <person name="Wong G.K."/>
            <person name="Olson M."/>
            <person name="Zhang X."/>
            <person name="Li S."/>
            <person name="Yang H."/>
            <person name="Wang J."/>
            <person name="Wang J."/>
        </authorList>
    </citation>
    <scope>NUCLEOTIDE SEQUENCE [LARGE SCALE GENOMIC DNA]</scope>
</reference>
<feature type="non-terminal residue" evidence="2">
    <location>
        <position position="26"/>
    </location>
</feature>
<dbReference type="AlphaFoldDB" id="D2HHJ4"/>
<accession>D2HHJ4</accession>
<feature type="non-terminal residue" evidence="2">
    <location>
        <position position="1"/>
    </location>
</feature>
<gene>
    <name evidence="2" type="ORF">PANDA_010587</name>
</gene>
<dbReference type="HOGENOM" id="CLU_3370788_0_0_1"/>
<evidence type="ECO:0000256" key="1">
    <source>
        <dbReference type="SAM" id="MobiDB-lite"/>
    </source>
</evidence>
<organism evidence="2">
    <name type="scientific">Ailuropoda melanoleuca</name>
    <name type="common">Giant panda</name>
    <dbReference type="NCBI Taxonomy" id="9646"/>
    <lineage>
        <taxon>Eukaryota</taxon>
        <taxon>Metazoa</taxon>
        <taxon>Chordata</taxon>
        <taxon>Craniata</taxon>
        <taxon>Vertebrata</taxon>
        <taxon>Euteleostomi</taxon>
        <taxon>Mammalia</taxon>
        <taxon>Eutheria</taxon>
        <taxon>Laurasiatheria</taxon>
        <taxon>Carnivora</taxon>
        <taxon>Caniformia</taxon>
        <taxon>Ursidae</taxon>
        <taxon>Ailuropoda</taxon>
    </lineage>
</organism>
<feature type="region of interest" description="Disordered" evidence="1">
    <location>
        <begin position="1"/>
        <end position="26"/>
    </location>
</feature>
<dbReference type="EMBL" id="GL192844">
    <property type="protein sequence ID" value="EFB16065.1"/>
    <property type="molecule type" value="Genomic_DNA"/>
</dbReference>